<evidence type="ECO:0000256" key="1">
    <source>
        <dbReference type="SAM" id="Phobius"/>
    </source>
</evidence>
<gene>
    <name evidence="3" type="ORF">g.58839</name>
</gene>
<feature type="non-terminal residue" evidence="3">
    <location>
        <position position="1"/>
    </location>
</feature>
<proteinExistence type="predicted"/>
<feature type="transmembrane region" description="Helical" evidence="1">
    <location>
        <begin position="76"/>
        <end position="100"/>
    </location>
</feature>
<accession>A0A1B6JMD3</accession>
<feature type="non-terminal residue" evidence="3">
    <location>
        <position position="102"/>
    </location>
</feature>
<evidence type="ECO:0000256" key="2">
    <source>
        <dbReference type="SAM" id="SignalP"/>
    </source>
</evidence>
<reference evidence="3" key="1">
    <citation type="submission" date="2015-11" db="EMBL/GenBank/DDBJ databases">
        <title>De novo transcriptome assembly of four potential Pierce s Disease insect vectors from Arizona vineyards.</title>
        <authorList>
            <person name="Tassone E.E."/>
        </authorList>
    </citation>
    <scope>NUCLEOTIDE SEQUENCE</scope>
</reference>
<keyword evidence="1" id="KW-0812">Transmembrane</keyword>
<protein>
    <submittedName>
        <fullName evidence="3">Uncharacterized protein</fullName>
    </submittedName>
</protein>
<name>A0A1B6JMD3_9HEMI</name>
<feature type="chain" id="PRO_5008585883" evidence="2">
    <location>
        <begin position="21"/>
        <end position="102"/>
    </location>
</feature>
<keyword evidence="2" id="KW-0732">Signal</keyword>
<evidence type="ECO:0000313" key="3">
    <source>
        <dbReference type="EMBL" id="JAT00437.1"/>
    </source>
</evidence>
<feature type="signal peptide" evidence="2">
    <location>
        <begin position="1"/>
        <end position="20"/>
    </location>
</feature>
<keyword evidence="1" id="KW-1133">Transmembrane helix</keyword>
<organism evidence="3">
    <name type="scientific">Homalodisca liturata</name>
    <dbReference type="NCBI Taxonomy" id="320908"/>
    <lineage>
        <taxon>Eukaryota</taxon>
        <taxon>Metazoa</taxon>
        <taxon>Ecdysozoa</taxon>
        <taxon>Arthropoda</taxon>
        <taxon>Hexapoda</taxon>
        <taxon>Insecta</taxon>
        <taxon>Pterygota</taxon>
        <taxon>Neoptera</taxon>
        <taxon>Paraneoptera</taxon>
        <taxon>Hemiptera</taxon>
        <taxon>Auchenorrhyncha</taxon>
        <taxon>Membracoidea</taxon>
        <taxon>Cicadellidae</taxon>
        <taxon>Cicadellinae</taxon>
        <taxon>Proconiini</taxon>
        <taxon>Homalodisca</taxon>
    </lineage>
</organism>
<sequence length="102" mass="12031">PAKIIFFAIILTMAFQRMYDLNSHSVDYNEALRLHIPSDEEYLNDVITRRQLPMYAPLSDTIKKEILWKKKLKHDWWTLIDFGISALFIMVISTVISNIWSS</sequence>
<dbReference type="EMBL" id="GECU01007270">
    <property type="protein sequence ID" value="JAT00437.1"/>
    <property type="molecule type" value="Transcribed_RNA"/>
</dbReference>
<dbReference type="AlphaFoldDB" id="A0A1B6JMD3"/>
<keyword evidence="1" id="KW-0472">Membrane</keyword>